<sequence>MRRALPLLTTAALLAALTACTPAPEPADAPTSPSASTARTTSTPTTAPSPTASASPTRSVATSAAPSASMSSSEDTPSTRSPSPTVAPSSTAPTTVAPTAAGPSLAPLHRDPDSLQVLVNKHHPVPANWRAPDLVSAGVVGNRQGMLLRRPAAQALQGMVAAARADRIELILVSAHRTHDYQAGLYSNSIQRNGLAHADRYSARPGHSEHHTGLAADLAAADGTCTLQGCFADTPEGRWIAQHAVEHGFVIRYPQGSEPITGYGAEPWHLRYLGVEQGQAVMEAGGIVETAWGADPAPDYLP</sequence>
<keyword evidence="4" id="KW-0121">Carboxypeptidase</keyword>
<evidence type="ECO:0000256" key="2">
    <source>
        <dbReference type="SAM" id="SignalP"/>
    </source>
</evidence>
<evidence type="ECO:0000313" key="4">
    <source>
        <dbReference type="EMBL" id="SFV20164.1"/>
    </source>
</evidence>
<feature type="signal peptide" evidence="2">
    <location>
        <begin position="1"/>
        <end position="27"/>
    </location>
</feature>
<dbReference type="RefSeq" id="WP_091692950.1">
    <property type="nucleotide sequence ID" value="NZ_FPCG01000001.1"/>
</dbReference>
<dbReference type="OrthoDB" id="9792074at2"/>
<dbReference type="InterPro" id="IPR009045">
    <property type="entry name" value="Zn_M74/Hedgehog-like"/>
</dbReference>
<dbReference type="EMBL" id="FPCG01000001">
    <property type="protein sequence ID" value="SFV20164.1"/>
    <property type="molecule type" value="Genomic_DNA"/>
</dbReference>
<dbReference type="InterPro" id="IPR058193">
    <property type="entry name" value="VanY/YodJ_core_dom"/>
</dbReference>
<keyword evidence="4" id="KW-0378">Hydrolase</keyword>
<dbReference type="GO" id="GO:0004180">
    <property type="term" value="F:carboxypeptidase activity"/>
    <property type="evidence" value="ECO:0007669"/>
    <property type="project" value="UniProtKB-KW"/>
</dbReference>
<feature type="domain" description="D-alanyl-D-alanine carboxypeptidase-like core" evidence="3">
    <location>
        <begin position="147"/>
        <end position="274"/>
    </location>
</feature>
<dbReference type="GO" id="GO:0006508">
    <property type="term" value="P:proteolysis"/>
    <property type="evidence" value="ECO:0007669"/>
    <property type="project" value="InterPro"/>
</dbReference>
<feature type="compositionally biased region" description="Low complexity" evidence="1">
    <location>
        <begin position="23"/>
        <end position="101"/>
    </location>
</feature>
<gene>
    <name evidence="4" type="ORF">SAMN04487966_101181</name>
</gene>
<feature type="chain" id="PRO_5038763781" evidence="2">
    <location>
        <begin position="28"/>
        <end position="302"/>
    </location>
</feature>
<dbReference type="InterPro" id="IPR003709">
    <property type="entry name" value="VanY-like_core_dom"/>
</dbReference>
<dbReference type="InterPro" id="IPR052179">
    <property type="entry name" value="DD-CPase-like"/>
</dbReference>
<protein>
    <submittedName>
        <fullName evidence="4">D-alanyl-D-alanine carboxypeptidase</fullName>
    </submittedName>
</protein>
<dbReference type="Pfam" id="PF02557">
    <property type="entry name" value="VanY"/>
    <property type="match status" value="1"/>
</dbReference>
<evidence type="ECO:0000259" key="3">
    <source>
        <dbReference type="Pfam" id="PF02557"/>
    </source>
</evidence>
<keyword evidence="5" id="KW-1185">Reference proteome</keyword>
<accession>A0A1I7ME05</accession>
<dbReference type="SUPFAM" id="SSF55166">
    <property type="entry name" value="Hedgehog/DD-peptidase"/>
    <property type="match status" value="1"/>
</dbReference>
<name>A0A1I7ME05_9MICC</name>
<organism evidence="4 5">
    <name type="scientific">Micrococcus terreus</name>
    <dbReference type="NCBI Taxonomy" id="574650"/>
    <lineage>
        <taxon>Bacteria</taxon>
        <taxon>Bacillati</taxon>
        <taxon>Actinomycetota</taxon>
        <taxon>Actinomycetes</taxon>
        <taxon>Micrococcales</taxon>
        <taxon>Micrococcaceae</taxon>
        <taxon>Micrococcus</taxon>
    </lineage>
</organism>
<dbReference type="Gene3D" id="3.30.1380.10">
    <property type="match status" value="1"/>
</dbReference>
<dbReference type="STRING" id="574650.SAMN04487966_101181"/>
<keyword evidence="4" id="KW-0645">Protease</keyword>
<dbReference type="PANTHER" id="PTHR34385:SF1">
    <property type="entry name" value="PEPTIDOGLYCAN L-ALANYL-D-GLUTAMATE ENDOPEPTIDASE CWLK"/>
    <property type="match status" value="1"/>
</dbReference>
<dbReference type="AlphaFoldDB" id="A0A1I7ME05"/>
<dbReference type="Proteomes" id="UP000198881">
    <property type="component" value="Unassembled WGS sequence"/>
</dbReference>
<feature type="region of interest" description="Disordered" evidence="1">
    <location>
        <begin position="23"/>
        <end position="109"/>
    </location>
</feature>
<reference evidence="4 5" key="1">
    <citation type="submission" date="2016-10" db="EMBL/GenBank/DDBJ databases">
        <authorList>
            <person name="de Groot N.N."/>
        </authorList>
    </citation>
    <scope>NUCLEOTIDE SEQUENCE [LARGE SCALE GENOMIC DNA]</scope>
    <source>
        <strain evidence="4 5">CGMCC 1.7054</strain>
    </source>
</reference>
<evidence type="ECO:0000256" key="1">
    <source>
        <dbReference type="SAM" id="MobiDB-lite"/>
    </source>
</evidence>
<evidence type="ECO:0000313" key="5">
    <source>
        <dbReference type="Proteomes" id="UP000198881"/>
    </source>
</evidence>
<dbReference type="CDD" id="cd14852">
    <property type="entry name" value="LD-carboxypeptidase"/>
    <property type="match status" value="1"/>
</dbReference>
<dbReference type="PROSITE" id="PS51257">
    <property type="entry name" value="PROKAR_LIPOPROTEIN"/>
    <property type="match status" value="1"/>
</dbReference>
<keyword evidence="2" id="KW-0732">Signal</keyword>
<proteinExistence type="predicted"/>
<dbReference type="PANTHER" id="PTHR34385">
    <property type="entry name" value="D-ALANYL-D-ALANINE CARBOXYPEPTIDASE"/>
    <property type="match status" value="1"/>
</dbReference>